<evidence type="ECO:0008006" key="5">
    <source>
        <dbReference type="Google" id="ProtNLM"/>
    </source>
</evidence>
<dbReference type="EMBL" id="QYUJ01000014">
    <property type="protein sequence ID" value="RJF73817.1"/>
    <property type="molecule type" value="Genomic_DNA"/>
</dbReference>
<keyword evidence="4" id="KW-1185">Reference proteome</keyword>
<evidence type="ECO:0000256" key="2">
    <source>
        <dbReference type="SAM" id="SignalP"/>
    </source>
</evidence>
<name>A0A418VCH1_9DEIO</name>
<keyword evidence="2" id="KW-0732">Signal</keyword>
<accession>A0A418VCH1</accession>
<reference evidence="3 4" key="1">
    <citation type="submission" date="2018-09" db="EMBL/GenBank/DDBJ databases">
        <authorList>
            <person name="Zhu H."/>
        </authorList>
    </citation>
    <scope>NUCLEOTIDE SEQUENCE [LARGE SCALE GENOMIC DNA]</scope>
    <source>
        <strain evidence="3 4">K2S05-167</strain>
    </source>
</reference>
<gene>
    <name evidence="3" type="ORF">D3875_16190</name>
</gene>
<protein>
    <recommendedName>
        <fullName evidence="5">DUF2259 domain-containing protein</fullName>
    </recommendedName>
</protein>
<proteinExistence type="predicted"/>
<dbReference type="RefSeq" id="WP_119766574.1">
    <property type="nucleotide sequence ID" value="NZ_QYUJ01000014.1"/>
</dbReference>
<evidence type="ECO:0000313" key="3">
    <source>
        <dbReference type="EMBL" id="RJF73817.1"/>
    </source>
</evidence>
<comment type="caution">
    <text evidence="3">The sequence shown here is derived from an EMBL/GenBank/DDBJ whole genome shotgun (WGS) entry which is preliminary data.</text>
</comment>
<dbReference type="AlphaFoldDB" id="A0A418VCH1"/>
<dbReference type="OrthoDB" id="61320at2"/>
<dbReference type="Proteomes" id="UP000286287">
    <property type="component" value="Unassembled WGS sequence"/>
</dbReference>
<feature type="chain" id="PRO_5019288944" description="DUF2259 domain-containing protein" evidence="2">
    <location>
        <begin position="25"/>
        <end position="261"/>
    </location>
</feature>
<organism evidence="3 4">
    <name type="scientific">Deinococcus cavernae</name>
    <dbReference type="NCBI Taxonomy" id="2320857"/>
    <lineage>
        <taxon>Bacteria</taxon>
        <taxon>Thermotogati</taxon>
        <taxon>Deinococcota</taxon>
        <taxon>Deinococci</taxon>
        <taxon>Deinococcales</taxon>
        <taxon>Deinococcaceae</taxon>
        <taxon>Deinococcus</taxon>
    </lineage>
</organism>
<feature type="signal peptide" evidence="2">
    <location>
        <begin position="1"/>
        <end position="24"/>
    </location>
</feature>
<evidence type="ECO:0000256" key="1">
    <source>
        <dbReference type="SAM" id="MobiDB-lite"/>
    </source>
</evidence>
<sequence length="261" mass="27756">MRKPGLPKLLLLTLTVLCSAPALAWVPKLEETTARNVIDGAYGRRDPVATYLTLDLNVKDGKFAAGDGLVKAFDGGDACVADWIAKPADYARGSRVGTITVSGQADQLYFQAQDARDSFRNLTVPDALGAELAGKRIADGELRVDVNVRGLPSEKARDAYMVRLRGPGGKMIAPTRKSYVNDWKPLDAAAPQSAPAPADKTAPAAAAPATAKGPLQGTLVYYFKPLEAGIGASDKAEFLIRNENGDNPCAYSVTFDLSKFQ</sequence>
<feature type="region of interest" description="Disordered" evidence="1">
    <location>
        <begin position="189"/>
        <end position="209"/>
    </location>
</feature>
<evidence type="ECO:0000313" key="4">
    <source>
        <dbReference type="Proteomes" id="UP000286287"/>
    </source>
</evidence>